<comment type="similarity">
    <text evidence="2">Belongs to the glycosyl hydrolase 20 family.</text>
</comment>
<keyword evidence="4" id="KW-0378">Hydrolase</keyword>
<evidence type="ECO:0000256" key="1">
    <source>
        <dbReference type="ARBA" id="ARBA00001231"/>
    </source>
</evidence>
<dbReference type="PANTHER" id="PTHR22600:SF57">
    <property type="entry name" value="BETA-N-ACETYLHEXOSAMINIDASE"/>
    <property type="match status" value="1"/>
</dbReference>
<feature type="domain" description="Glycoside hydrolase family 20 catalytic" evidence="7">
    <location>
        <begin position="131"/>
        <end position="375"/>
    </location>
</feature>
<evidence type="ECO:0000256" key="3">
    <source>
        <dbReference type="ARBA" id="ARBA00012663"/>
    </source>
</evidence>
<proteinExistence type="inferred from homology"/>
<evidence type="ECO:0000256" key="4">
    <source>
        <dbReference type="ARBA" id="ARBA00022801"/>
    </source>
</evidence>
<organism evidence="9 10">
    <name type="scientific">Turicibacter sanguinis</name>
    <dbReference type="NCBI Taxonomy" id="154288"/>
    <lineage>
        <taxon>Bacteria</taxon>
        <taxon>Bacillati</taxon>
        <taxon>Bacillota</taxon>
        <taxon>Erysipelotrichia</taxon>
        <taxon>Erysipelotrichales</taxon>
        <taxon>Turicibacteraceae</taxon>
        <taxon>Turicibacter</taxon>
    </lineage>
</organism>
<dbReference type="EC" id="3.2.1.52" evidence="3"/>
<dbReference type="GO" id="GO:0004563">
    <property type="term" value="F:beta-N-acetylhexosaminidase activity"/>
    <property type="evidence" value="ECO:0007669"/>
    <property type="project" value="UniProtKB-EC"/>
</dbReference>
<dbReference type="InterPro" id="IPR015883">
    <property type="entry name" value="Glyco_hydro_20_cat"/>
</dbReference>
<gene>
    <name evidence="9" type="ORF">GMA92_11990</name>
</gene>
<dbReference type="Pfam" id="PF00728">
    <property type="entry name" value="Glyco_hydro_20"/>
    <property type="match status" value="1"/>
</dbReference>
<dbReference type="InterPro" id="IPR017853">
    <property type="entry name" value="GH"/>
</dbReference>
<dbReference type="Gene3D" id="3.20.20.80">
    <property type="entry name" value="Glycosidases"/>
    <property type="match status" value="1"/>
</dbReference>
<evidence type="ECO:0000256" key="5">
    <source>
        <dbReference type="ARBA" id="ARBA00023295"/>
    </source>
</evidence>
<dbReference type="CDD" id="cd06565">
    <property type="entry name" value="GH20_GcnA-like"/>
    <property type="match status" value="1"/>
</dbReference>
<dbReference type="Pfam" id="PF02838">
    <property type="entry name" value="Glyco_hydro_20b"/>
    <property type="match status" value="1"/>
</dbReference>
<feature type="active site" description="Proton donor" evidence="6">
    <location>
        <position position="283"/>
    </location>
</feature>
<evidence type="ECO:0000256" key="6">
    <source>
        <dbReference type="PIRSR" id="PIRSR625705-1"/>
    </source>
</evidence>
<dbReference type="InterPro" id="IPR015882">
    <property type="entry name" value="HEX_bac_N"/>
</dbReference>
<dbReference type="GO" id="GO:0030203">
    <property type="term" value="P:glycosaminoglycan metabolic process"/>
    <property type="evidence" value="ECO:0007669"/>
    <property type="project" value="TreeGrafter"/>
</dbReference>
<evidence type="ECO:0000256" key="2">
    <source>
        <dbReference type="ARBA" id="ARBA00006285"/>
    </source>
</evidence>
<dbReference type="Gene3D" id="3.30.379.10">
    <property type="entry name" value="Chitobiase/beta-hexosaminidase domain 2-like"/>
    <property type="match status" value="1"/>
</dbReference>
<comment type="catalytic activity">
    <reaction evidence="1">
        <text>Hydrolysis of terminal non-reducing N-acetyl-D-hexosamine residues in N-acetyl-beta-D-hexosaminides.</text>
        <dbReference type="EC" id="3.2.1.52"/>
    </reaction>
</comment>
<feature type="domain" description="Beta-hexosaminidase bacterial type N-terminal" evidence="8">
    <location>
        <begin position="3"/>
        <end position="127"/>
    </location>
</feature>
<comment type="caution">
    <text evidence="9">The sequence shown here is derived from an EMBL/GenBank/DDBJ whole genome shotgun (WGS) entry which is preliminary data.</text>
</comment>
<sequence>MYLQPMPRSYVKKEATKFFLGTNTEIILSSQCNSQDLESALLLQQQLHELIGFRLSVTKCFERNYSTPSIRFIKVDGLEEEAYDLIIEETYIEIKATTSKGLFYGTQTLLQIIKNEGLELSGVEIKDCPYFRNRGFYHDVTRGKVPTLETLKSLVDKLAHYKINQLQLYIEHSFAFTGFSEIWYDKDPLTAEEILLLDDYCQKRHVELVPSFALFGHLYEVLRSESYKHLCELDDESGFSFYDRMAHHTLDVSNEASLELVEKMMADVLPLFSSKKFNIGCDETFDLGKGKSHHLLNTLNDGELYVEFLNKIIQIAKNHDKDVLFWGDVVLRYEHLLSKIESHPTCLNWNYDYLVEETDTKKIAKSGMPQYVCPGVAGWNHLMNLMNKGYENIRRMVTYAVKYEAEGVLTTDWGDYGHLNLFANSMPLMIYAAATSWNPLDERSKDEHFKAISLLEYRDQSCRIVSLLADLSECQQMTWYEIVKWKEKFNTPMRDIIIEEYTRFNPQQIREDVLKAQEIYRKINTYLPKIKSENQLDFREFLISAQGIELLNDFSLYLLRHEFNREDADPVSEANNLALKIERWFYEYQIIWRERNKESELIRISEVIKYLCKFLRRI</sequence>
<dbReference type="AlphaFoldDB" id="A0A9X4XGC2"/>
<accession>A0A9X4XGC2</accession>
<dbReference type="InterPro" id="IPR025705">
    <property type="entry name" value="Beta_hexosaminidase_sua/sub"/>
</dbReference>
<dbReference type="Proteomes" id="UP000487649">
    <property type="component" value="Unassembled WGS sequence"/>
</dbReference>
<reference evidence="9 10" key="1">
    <citation type="journal article" date="2019" name="Nat. Med.">
        <title>A library of human gut bacterial isolates paired with longitudinal multiomics data enables mechanistic microbiome research.</title>
        <authorList>
            <person name="Poyet M."/>
            <person name="Groussin M."/>
            <person name="Gibbons S.M."/>
            <person name="Avila-Pacheco J."/>
            <person name="Jiang X."/>
            <person name="Kearney S.M."/>
            <person name="Perrotta A.R."/>
            <person name="Berdy B."/>
            <person name="Zhao S."/>
            <person name="Lieberman T.D."/>
            <person name="Swanson P.K."/>
            <person name="Smith M."/>
            <person name="Roesemann S."/>
            <person name="Alexander J.E."/>
            <person name="Rich S.A."/>
            <person name="Livny J."/>
            <person name="Vlamakis H."/>
            <person name="Clish C."/>
            <person name="Bullock K."/>
            <person name="Deik A."/>
            <person name="Scott J."/>
            <person name="Pierce K.A."/>
            <person name="Xavier R.J."/>
            <person name="Alm E.J."/>
        </authorList>
    </citation>
    <scope>NUCLEOTIDE SEQUENCE [LARGE SCALE GENOMIC DNA]</scope>
    <source>
        <strain evidence="9 10">BIOML-A198</strain>
    </source>
</reference>
<protein>
    <recommendedName>
        <fullName evidence="3">beta-N-acetylhexosaminidase</fullName>
        <ecNumber evidence="3">3.2.1.52</ecNumber>
    </recommendedName>
</protein>
<evidence type="ECO:0000259" key="7">
    <source>
        <dbReference type="Pfam" id="PF00728"/>
    </source>
</evidence>
<evidence type="ECO:0000313" key="9">
    <source>
        <dbReference type="EMBL" id="MTK22130.1"/>
    </source>
</evidence>
<name>A0A9X4XGC2_9FIRM</name>
<dbReference type="SUPFAM" id="SSF55545">
    <property type="entry name" value="beta-N-acetylhexosaminidase-like domain"/>
    <property type="match status" value="1"/>
</dbReference>
<dbReference type="SUPFAM" id="SSF51445">
    <property type="entry name" value="(Trans)glycosidases"/>
    <property type="match status" value="1"/>
</dbReference>
<evidence type="ECO:0000313" key="10">
    <source>
        <dbReference type="Proteomes" id="UP000487649"/>
    </source>
</evidence>
<keyword evidence="5" id="KW-0326">Glycosidase</keyword>
<dbReference type="PRINTS" id="PR00738">
    <property type="entry name" value="GLHYDRLASE20"/>
</dbReference>
<dbReference type="GO" id="GO:0016020">
    <property type="term" value="C:membrane"/>
    <property type="evidence" value="ECO:0007669"/>
    <property type="project" value="TreeGrafter"/>
</dbReference>
<evidence type="ECO:0000259" key="8">
    <source>
        <dbReference type="Pfam" id="PF02838"/>
    </source>
</evidence>
<dbReference type="PANTHER" id="PTHR22600">
    <property type="entry name" value="BETA-HEXOSAMINIDASE"/>
    <property type="match status" value="1"/>
</dbReference>
<dbReference type="GO" id="GO:0005975">
    <property type="term" value="P:carbohydrate metabolic process"/>
    <property type="evidence" value="ECO:0007669"/>
    <property type="project" value="InterPro"/>
</dbReference>
<dbReference type="InterPro" id="IPR029018">
    <property type="entry name" value="Hex-like_dom2"/>
</dbReference>
<dbReference type="EMBL" id="WMQE01000030">
    <property type="protein sequence ID" value="MTK22130.1"/>
    <property type="molecule type" value="Genomic_DNA"/>
</dbReference>